<reference evidence="11" key="1">
    <citation type="journal article" date="2019" name="Int. J. Syst. Evol. Microbiol.">
        <title>The Global Catalogue of Microorganisms (GCM) 10K type strain sequencing project: providing services to taxonomists for standard genome sequencing and annotation.</title>
        <authorList>
            <consortium name="The Broad Institute Genomics Platform"/>
            <consortium name="The Broad Institute Genome Sequencing Center for Infectious Disease"/>
            <person name="Wu L."/>
            <person name="Ma J."/>
        </authorList>
    </citation>
    <scope>NUCLEOTIDE SEQUENCE [LARGE SCALE GENOMIC DNA]</scope>
    <source>
        <strain evidence="11">JCM 12140</strain>
    </source>
</reference>
<dbReference type="Proteomes" id="UP001501742">
    <property type="component" value="Unassembled WGS sequence"/>
</dbReference>
<keyword evidence="3" id="KW-1003">Cell membrane</keyword>
<dbReference type="Pfam" id="PF00528">
    <property type="entry name" value="BPD_transp_1"/>
    <property type="match status" value="1"/>
</dbReference>
<dbReference type="SUPFAM" id="SSF161098">
    <property type="entry name" value="MetI-like"/>
    <property type="match status" value="1"/>
</dbReference>
<comment type="caution">
    <text evidence="10">The sequence shown here is derived from an EMBL/GenBank/DDBJ whole genome shotgun (WGS) entry which is preliminary data.</text>
</comment>
<evidence type="ECO:0000256" key="6">
    <source>
        <dbReference type="ARBA" id="ARBA00023136"/>
    </source>
</evidence>
<feature type="transmembrane region" description="Helical" evidence="7">
    <location>
        <begin position="44"/>
        <end position="65"/>
    </location>
</feature>
<evidence type="ECO:0000256" key="2">
    <source>
        <dbReference type="ARBA" id="ARBA00022448"/>
    </source>
</evidence>
<evidence type="ECO:0000259" key="9">
    <source>
        <dbReference type="PROSITE" id="PS50928"/>
    </source>
</evidence>
<dbReference type="EMBL" id="BAAAJX010000001">
    <property type="protein sequence ID" value="GAA1491786.1"/>
    <property type="molecule type" value="Genomic_DNA"/>
</dbReference>
<keyword evidence="4 7" id="KW-0812">Transmembrane</keyword>
<name>A0ABP4JZ20_9MICO</name>
<feature type="transmembrane region" description="Helical" evidence="7">
    <location>
        <begin position="140"/>
        <end position="161"/>
    </location>
</feature>
<feature type="region of interest" description="Disordered" evidence="8">
    <location>
        <begin position="1"/>
        <end position="33"/>
    </location>
</feature>
<evidence type="ECO:0000313" key="10">
    <source>
        <dbReference type="EMBL" id="GAA1491786.1"/>
    </source>
</evidence>
<comment type="subcellular location">
    <subcellularLocation>
        <location evidence="1 7">Cell membrane</location>
        <topology evidence="1 7">Multi-pass membrane protein</topology>
    </subcellularLocation>
</comment>
<proteinExistence type="inferred from homology"/>
<dbReference type="PANTHER" id="PTHR43744:SF12">
    <property type="entry name" value="ABC TRANSPORTER PERMEASE PROTEIN MG189-RELATED"/>
    <property type="match status" value="1"/>
</dbReference>
<feature type="transmembrane region" description="Helical" evidence="7">
    <location>
        <begin position="274"/>
        <end position="294"/>
    </location>
</feature>
<organism evidence="10 11">
    <name type="scientific">Curtobacterium herbarum</name>
    <dbReference type="NCBI Taxonomy" id="150122"/>
    <lineage>
        <taxon>Bacteria</taxon>
        <taxon>Bacillati</taxon>
        <taxon>Actinomycetota</taxon>
        <taxon>Actinomycetes</taxon>
        <taxon>Micrococcales</taxon>
        <taxon>Microbacteriaceae</taxon>
        <taxon>Curtobacterium</taxon>
    </lineage>
</organism>
<evidence type="ECO:0000313" key="11">
    <source>
        <dbReference type="Proteomes" id="UP001501742"/>
    </source>
</evidence>
<feature type="transmembrane region" description="Helical" evidence="7">
    <location>
        <begin position="173"/>
        <end position="194"/>
    </location>
</feature>
<dbReference type="PANTHER" id="PTHR43744">
    <property type="entry name" value="ABC TRANSPORTER PERMEASE PROTEIN MG189-RELATED-RELATED"/>
    <property type="match status" value="1"/>
</dbReference>
<accession>A0ABP4JZ20</accession>
<feature type="domain" description="ABC transmembrane type-1" evidence="9">
    <location>
        <begin position="105"/>
        <end position="293"/>
    </location>
</feature>
<evidence type="ECO:0000256" key="1">
    <source>
        <dbReference type="ARBA" id="ARBA00004651"/>
    </source>
</evidence>
<protein>
    <submittedName>
        <fullName evidence="10">Carbohydrate ABC transporter permease</fullName>
    </submittedName>
</protein>
<dbReference type="PROSITE" id="PS50928">
    <property type="entry name" value="ABC_TM1"/>
    <property type="match status" value="1"/>
</dbReference>
<comment type="similarity">
    <text evidence="7">Belongs to the binding-protein-dependent transport system permease family.</text>
</comment>
<keyword evidence="11" id="KW-1185">Reference proteome</keyword>
<dbReference type="Gene3D" id="1.10.3720.10">
    <property type="entry name" value="MetI-like"/>
    <property type="match status" value="1"/>
</dbReference>
<dbReference type="InterPro" id="IPR035906">
    <property type="entry name" value="MetI-like_sf"/>
</dbReference>
<dbReference type="InterPro" id="IPR000515">
    <property type="entry name" value="MetI-like"/>
</dbReference>
<evidence type="ECO:0000256" key="8">
    <source>
        <dbReference type="SAM" id="MobiDB-lite"/>
    </source>
</evidence>
<feature type="transmembrane region" description="Helical" evidence="7">
    <location>
        <begin position="109"/>
        <end position="131"/>
    </location>
</feature>
<keyword evidence="6 7" id="KW-0472">Membrane</keyword>
<evidence type="ECO:0000256" key="4">
    <source>
        <dbReference type="ARBA" id="ARBA00022692"/>
    </source>
</evidence>
<evidence type="ECO:0000256" key="3">
    <source>
        <dbReference type="ARBA" id="ARBA00022475"/>
    </source>
</evidence>
<gene>
    <name evidence="10" type="ORF">GCM10009627_01320</name>
</gene>
<feature type="transmembrane region" description="Helical" evidence="7">
    <location>
        <begin position="215"/>
        <end position="240"/>
    </location>
</feature>
<evidence type="ECO:0000256" key="5">
    <source>
        <dbReference type="ARBA" id="ARBA00022989"/>
    </source>
</evidence>
<sequence length="308" mass="33928">MSTEARTRRPSLTEPTRASRPTPDRRSAGRGRIRRTGTARTGSVLKWVYLGIGLVFALVPFIWMVSGSFRSEADLFGHPASLFPTSVTLHGYVGVWQQLPFLRLLANSFLFTIVTTVLTLLFDSMCAYALARMRFVGRNVAFVLVIATLMVPFQVTLIPVFVELFHLGWLNTYQGLIIPRATSAFGIFLFRQFFIDIPVELDEAARIDGAGHWRIYWQVILPLAKPAIATVAVLNGMALWNDLLWPLVVTTSNDMLTLPAGLTLFGGAHVTDHAVLLAGAVISLVPIALGFFFAQKYFVAGVATTGLK</sequence>
<evidence type="ECO:0000256" key="7">
    <source>
        <dbReference type="RuleBase" id="RU363032"/>
    </source>
</evidence>
<dbReference type="CDD" id="cd06261">
    <property type="entry name" value="TM_PBP2"/>
    <property type="match status" value="1"/>
</dbReference>
<keyword evidence="2 7" id="KW-0813">Transport</keyword>
<keyword evidence="5 7" id="KW-1133">Transmembrane helix</keyword>
<dbReference type="RefSeq" id="WP_204608304.1">
    <property type="nucleotide sequence ID" value="NZ_BAAAJX010000001.1"/>
</dbReference>